<reference evidence="6" key="1">
    <citation type="submission" date="2022-01" db="EMBL/GenBank/DDBJ databases">
        <title>Whole genome-based taxonomy of the Shewanellaceae.</title>
        <authorList>
            <person name="Martin-Rodriguez A.J."/>
        </authorList>
    </citation>
    <scope>NUCLEOTIDE SEQUENCE</scope>
    <source>
        <strain evidence="6">KCTC 23973</strain>
    </source>
</reference>
<dbReference type="GO" id="GO:0043709">
    <property type="term" value="P:cell adhesion involved in single-species biofilm formation"/>
    <property type="evidence" value="ECO:0007669"/>
    <property type="project" value="TreeGrafter"/>
</dbReference>
<dbReference type="InterPro" id="IPR011990">
    <property type="entry name" value="TPR-like_helical_dom_sf"/>
</dbReference>
<dbReference type="SUPFAM" id="SSF48452">
    <property type="entry name" value="TPR-like"/>
    <property type="match status" value="1"/>
</dbReference>
<dbReference type="InterPro" id="IPR043128">
    <property type="entry name" value="Rev_trsase/Diguanyl_cyclase"/>
</dbReference>
<dbReference type="Gene3D" id="1.25.40.10">
    <property type="entry name" value="Tetratricopeptide repeat domain"/>
    <property type="match status" value="2"/>
</dbReference>
<name>A0A9X2CCD4_9GAMM</name>
<organism evidence="6 7">
    <name type="scientific">Shewanella pneumatophori</name>
    <dbReference type="NCBI Taxonomy" id="314092"/>
    <lineage>
        <taxon>Bacteria</taxon>
        <taxon>Pseudomonadati</taxon>
        <taxon>Pseudomonadota</taxon>
        <taxon>Gammaproteobacteria</taxon>
        <taxon>Alteromonadales</taxon>
        <taxon>Shewanellaceae</taxon>
        <taxon>Shewanella</taxon>
    </lineage>
</organism>
<dbReference type="AlphaFoldDB" id="A0A9X2CCD4"/>
<evidence type="ECO:0000259" key="5">
    <source>
        <dbReference type="PROSITE" id="PS50887"/>
    </source>
</evidence>
<dbReference type="InterPro" id="IPR019734">
    <property type="entry name" value="TPR_rpt"/>
</dbReference>
<dbReference type="InterPro" id="IPR000160">
    <property type="entry name" value="GGDEF_dom"/>
</dbReference>
<comment type="catalytic activity">
    <reaction evidence="3">
        <text>2 GTP = 3',3'-c-di-GMP + 2 diphosphate</text>
        <dbReference type="Rhea" id="RHEA:24898"/>
        <dbReference type="ChEBI" id="CHEBI:33019"/>
        <dbReference type="ChEBI" id="CHEBI:37565"/>
        <dbReference type="ChEBI" id="CHEBI:58805"/>
        <dbReference type="EC" id="2.7.7.65"/>
    </reaction>
</comment>
<feature type="transmembrane region" description="Helical" evidence="4">
    <location>
        <begin position="420"/>
        <end position="438"/>
    </location>
</feature>
<evidence type="ECO:0000256" key="2">
    <source>
        <dbReference type="ARBA" id="ARBA00012528"/>
    </source>
</evidence>
<evidence type="ECO:0000256" key="3">
    <source>
        <dbReference type="ARBA" id="ARBA00034247"/>
    </source>
</evidence>
<dbReference type="GO" id="GO:1902201">
    <property type="term" value="P:negative regulation of bacterial-type flagellum-dependent cell motility"/>
    <property type="evidence" value="ECO:0007669"/>
    <property type="project" value="TreeGrafter"/>
</dbReference>
<gene>
    <name evidence="6" type="ORF">L2740_05195</name>
</gene>
<dbReference type="FunFam" id="3.30.70.270:FF:000001">
    <property type="entry name" value="Diguanylate cyclase domain protein"/>
    <property type="match status" value="1"/>
</dbReference>
<dbReference type="InterPro" id="IPR029787">
    <property type="entry name" value="Nucleotide_cyclase"/>
</dbReference>
<evidence type="ECO:0000313" key="6">
    <source>
        <dbReference type="EMBL" id="MCL1137943.1"/>
    </source>
</evidence>
<proteinExistence type="predicted"/>
<dbReference type="Pfam" id="PF00990">
    <property type="entry name" value="GGDEF"/>
    <property type="match status" value="1"/>
</dbReference>
<dbReference type="EC" id="2.7.7.65" evidence="2"/>
<dbReference type="NCBIfam" id="TIGR00254">
    <property type="entry name" value="GGDEF"/>
    <property type="match status" value="1"/>
</dbReference>
<dbReference type="PANTHER" id="PTHR45138">
    <property type="entry name" value="REGULATORY COMPONENTS OF SENSORY TRANSDUCTION SYSTEM"/>
    <property type="match status" value="1"/>
</dbReference>
<dbReference type="PANTHER" id="PTHR45138:SF9">
    <property type="entry name" value="DIGUANYLATE CYCLASE DGCM-RELATED"/>
    <property type="match status" value="1"/>
</dbReference>
<comment type="caution">
    <text evidence="6">The sequence shown here is derived from an EMBL/GenBank/DDBJ whole genome shotgun (WGS) entry which is preliminary data.</text>
</comment>
<evidence type="ECO:0000313" key="7">
    <source>
        <dbReference type="Proteomes" id="UP001139293"/>
    </source>
</evidence>
<evidence type="ECO:0000256" key="4">
    <source>
        <dbReference type="SAM" id="Phobius"/>
    </source>
</evidence>
<dbReference type="InterPro" id="IPR050469">
    <property type="entry name" value="Diguanylate_Cyclase"/>
</dbReference>
<keyword evidence="4" id="KW-1133">Transmembrane helix</keyword>
<dbReference type="Proteomes" id="UP001139293">
    <property type="component" value="Unassembled WGS sequence"/>
</dbReference>
<dbReference type="SUPFAM" id="SSF55073">
    <property type="entry name" value="Nucleotide cyclase"/>
    <property type="match status" value="1"/>
</dbReference>
<dbReference type="SMART" id="SM00028">
    <property type="entry name" value="TPR"/>
    <property type="match status" value="2"/>
</dbReference>
<dbReference type="GO" id="GO:0005886">
    <property type="term" value="C:plasma membrane"/>
    <property type="evidence" value="ECO:0007669"/>
    <property type="project" value="TreeGrafter"/>
</dbReference>
<dbReference type="SMART" id="SM00267">
    <property type="entry name" value="GGDEF"/>
    <property type="match status" value="1"/>
</dbReference>
<dbReference type="GO" id="GO:0052621">
    <property type="term" value="F:diguanylate cyclase activity"/>
    <property type="evidence" value="ECO:0007669"/>
    <property type="project" value="UniProtKB-EC"/>
</dbReference>
<accession>A0A9X2CCD4</accession>
<dbReference type="RefSeq" id="WP_248949050.1">
    <property type="nucleotide sequence ID" value="NZ_JAKILB010000002.1"/>
</dbReference>
<keyword evidence="4" id="KW-0812">Transmembrane</keyword>
<keyword evidence="6" id="KW-0808">Transferase</keyword>
<dbReference type="CDD" id="cd01949">
    <property type="entry name" value="GGDEF"/>
    <property type="match status" value="1"/>
</dbReference>
<keyword evidence="7" id="KW-1185">Reference proteome</keyword>
<comment type="cofactor">
    <cofactor evidence="1">
        <name>Mg(2+)</name>
        <dbReference type="ChEBI" id="CHEBI:18420"/>
    </cofactor>
</comment>
<sequence length="612" mass="70019">MSISNLSYADPNNNAKADALFTRIDSGEAVYDNQLYHKLVAEVETLIAHDDVARKLRLARARCWSYNIFEEGQVSEALSYAKHALTHPELSNYPDHKLGLELCQNWYLERDGDVDTALTGYNKILQKAYEIEELRLVADTRAMRGYLHSFQGNFTQALEDLISAQTLYDNLKLPIFVEINLYEIAKAYRRFGDPKSAIRYFRKLEELKRKNNNFDSANTMLASIAIAEEELGNLQRSKALFEQSYRYWQRTGDTALQATVAVNIAGTLIKLAEYNQAKQYLAEAELTIFENDPGFYSYMHLFYAQVYLAESKFEQAHKSIALSRSAFERLKNASGLAQLLQIETQVLRQQDLWQQAFNAQSQYIELRQQIDQKLLSSYTTEMRTRFNTDQIENENRHLIENEQLRELELAMLEQNKLQQGIIIVLGGLIIIIISLFAYKQSQKNKLLSTLALTDDLTKLPNRRYIYSKAQRCFEAAKIYELPLSFIAFDADYFKRVNDTYGHDVGDNTLKLLADTCRSVLGDKYTAARVGGEEFLIVLPHTEKEQAIIVAQHLVEQVRNANFSAFPPGFSITISAGVSSLSVNDHKLLPLLKRADDALYIAKHEGRDQVRSL</sequence>
<keyword evidence="6" id="KW-0548">Nucleotidyltransferase</keyword>
<protein>
    <recommendedName>
        <fullName evidence="2">diguanylate cyclase</fullName>
        <ecNumber evidence="2">2.7.7.65</ecNumber>
    </recommendedName>
</protein>
<evidence type="ECO:0000256" key="1">
    <source>
        <dbReference type="ARBA" id="ARBA00001946"/>
    </source>
</evidence>
<dbReference type="PROSITE" id="PS50887">
    <property type="entry name" value="GGDEF"/>
    <property type="match status" value="1"/>
</dbReference>
<keyword evidence="4" id="KW-0472">Membrane</keyword>
<feature type="domain" description="GGDEF" evidence="5">
    <location>
        <begin position="481"/>
        <end position="612"/>
    </location>
</feature>
<dbReference type="EMBL" id="JAKILB010000002">
    <property type="protein sequence ID" value="MCL1137943.1"/>
    <property type="molecule type" value="Genomic_DNA"/>
</dbReference>
<dbReference type="Gene3D" id="3.30.70.270">
    <property type="match status" value="1"/>
</dbReference>